<dbReference type="SUPFAM" id="SSF46894">
    <property type="entry name" value="C-terminal effector domain of the bipartite response regulators"/>
    <property type="match status" value="1"/>
</dbReference>
<feature type="domain" description="HTH luxR-type" evidence="4">
    <location>
        <begin position="193"/>
        <end position="258"/>
    </location>
</feature>
<keyword evidence="2" id="KW-0238">DNA-binding</keyword>
<dbReference type="Proteomes" id="UP000637267">
    <property type="component" value="Unassembled WGS sequence"/>
</dbReference>
<reference evidence="6" key="1">
    <citation type="journal article" date="2019" name="Int. J. Syst. Evol. Microbiol.">
        <title>The Global Catalogue of Microorganisms (GCM) 10K type strain sequencing project: providing services to taxonomists for standard genome sequencing and annotation.</title>
        <authorList>
            <consortium name="The Broad Institute Genomics Platform"/>
            <consortium name="The Broad Institute Genome Sequencing Center for Infectious Disease"/>
            <person name="Wu L."/>
            <person name="Ma J."/>
        </authorList>
    </citation>
    <scope>NUCLEOTIDE SEQUENCE [LARGE SCALE GENOMIC DNA]</scope>
    <source>
        <strain evidence="6">CGMCC 1.8859</strain>
    </source>
</reference>
<keyword evidence="3" id="KW-0804">Transcription</keyword>
<protein>
    <submittedName>
        <fullName evidence="5">Helix-turn-helix transcriptional regulator</fullName>
    </submittedName>
</protein>
<dbReference type="RefSeq" id="WP_188704297.1">
    <property type="nucleotide sequence ID" value="NZ_BMLX01000002.1"/>
</dbReference>
<sequence>MLLDVAELAFHQRLGRLINSQGEAAFWPALAGFLREVVEFDTWVAVLFRAAQPPLVLADSAVNYAEGNLFDDYMRGLYLLDPFYGFGLGAIAPGAYRLDEVAPDSFRETEYFKRYFSRNVVEDELQFLLPLPGVGTLSLALGSKRRFSADEMGAAVLYTPWILPLMRHGARLVAAPEEPSGQDRHHRLEEALRQRGDPHLTEREVQVALLILAGHSTKGVARHLGISQETAKVHRRNLYGKLAVTSQAGLFLLFVGLE</sequence>
<dbReference type="CDD" id="cd06170">
    <property type="entry name" value="LuxR_C_like"/>
    <property type="match status" value="1"/>
</dbReference>
<evidence type="ECO:0000256" key="2">
    <source>
        <dbReference type="ARBA" id="ARBA00023125"/>
    </source>
</evidence>
<accession>A0ABQ2P9H1</accession>
<name>A0ABQ2P9H1_9NEIS</name>
<gene>
    <name evidence="5" type="ORF">GCM10010970_21230</name>
</gene>
<dbReference type="EMBL" id="BMLX01000002">
    <property type="protein sequence ID" value="GGP21589.1"/>
    <property type="molecule type" value="Genomic_DNA"/>
</dbReference>
<keyword evidence="6" id="KW-1185">Reference proteome</keyword>
<evidence type="ECO:0000313" key="6">
    <source>
        <dbReference type="Proteomes" id="UP000637267"/>
    </source>
</evidence>
<evidence type="ECO:0000313" key="5">
    <source>
        <dbReference type="EMBL" id="GGP21589.1"/>
    </source>
</evidence>
<evidence type="ECO:0000259" key="4">
    <source>
        <dbReference type="PROSITE" id="PS50043"/>
    </source>
</evidence>
<dbReference type="SMART" id="SM00421">
    <property type="entry name" value="HTH_LUXR"/>
    <property type="match status" value="1"/>
</dbReference>
<dbReference type="PANTHER" id="PTHR44688:SF16">
    <property type="entry name" value="DNA-BINDING TRANSCRIPTIONAL ACTIVATOR DEVR_DOSR"/>
    <property type="match status" value="1"/>
</dbReference>
<dbReference type="InterPro" id="IPR036388">
    <property type="entry name" value="WH-like_DNA-bd_sf"/>
</dbReference>
<dbReference type="PRINTS" id="PR00038">
    <property type="entry name" value="HTHLUXR"/>
</dbReference>
<proteinExistence type="predicted"/>
<comment type="caution">
    <text evidence="5">The sequence shown here is derived from an EMBL/GenBank/DDBJ whole genome shotgun (WGS) entry which is preliminary data.</text>
</comment>
<dbReference type="PANTHER" id="PTHR44688">
    <property type="entry name" value="DNA-BINDING TRANSCRIPTIONAL ACTIVATOR DEVR_DOSR"/>
    <property type="match status" value="1"/>
</dbReference>
<keyword evidence="1" id="KW-0805">Transcription regulation</keyword>
<dbReference type="InterPro" id="IPR016032">
    <property type="entry name" value="Sig_transdc_resp-reg_C-effctor"/>
</dbReference>
<evidence type="ECO:0000256" key="3">
    <source>
        <dbReference type="ARBA" id="ARBA00023163"/>
    </source>
</evidence>
<dbReference type="InterPro" id="IPR000792">
    <property type="entry name" value="Tscrpt_reg_LuxR_C"/>
</dbReference>
<dbReference type="Pfam" id="PF00196">
    <property type="entry name" value="GerE"/>
    <property type="match status" value="1"/>
</dbReference>
<dbReference type="PROSITE" id="PS50043">
    <property type="entry name" value="HTH_LUXR_2"/>
    <property type="match status" value="1"/>
</dbReference>
<organism evidence="5 6">
    <name type="scientific">Silvimonas iriomotensis</name>
    <dbReference type="NCBI Taxonomy" id="449662"/>
    <lineage>
        <taxon>Bacteria</taxon>
        <taxon>Pseudomonadati</taxon>
        <taxon>Pseudomonadota</taxon>
        <taxon>Betaproteobacteria</taxon>
        <taxon>Neisseriales</taxon>
        <taxon>Chitinibacteraceae</taxon>
        <taxon>Silvimonas</taxon>
    </lineage>
</organism>
<evidence type="ECO:0000256" key="1">
    <source>
        <dbReference type="ARBA" id="ARBA00023015"/>
    </source>
</evidence>
<dbReference type="Gene3D" id="1.10.10.10">
    <property type="entry name" value="Winged helix-like DNA-binding domain superfamily/Winged helix DNA-binding domain"/>
    <property type="match status" value="1"/>
</dbReference>